<dbReference type="GO" id="GO:0003964">
    <property type="term" value="F:RNA-directed DNA polymerase activity"/>
    <property type="evidence" value="ECO:0007669"/>
    <property type="project" value="UniProtKB-KW"/>
</dbReference>
<keyword evidence="3" id="KW-0695">RNA-directed DNA polymerase</keyword>
<dbReference type="InterPro" id="IPR000477">
    <property type="entry name" value="RT_dom"/>
</dbReference>
<keyword evidence="4" id="KW-1185">Reference proteome</keyword>
<name>A0A2I0UT52_LIMLA</name>
<keyword evidence="1" id="KW-0732">Signal</keyword>
<dbReference type="AlphaFoldDB" id="A0A2I0UT52"/>
<organism evidence="3 4">
    <name type="scientific">Limosa lapponica baueri</name>
    <dbReference type="NCBI Taxonomy" id="1758121"/>
    <lineage>
        <taxon>Eukaryota</taxon>
        <taxon>Metazoa</taxon>
        <taxon>Chordata</taxon>
        <taxon>Craniata</taxon>
        <taxon>Vertebrata</taxon>
        <taxon>Euteleostomi</taxon>
        <taxon>Archelosauria</taxon>
        <taxon>Archosauria</taxon>
        <taxon>Dinosauria</taxon>
        <taxon>Saurischia</taxon>
        <taxon>Theropoda</taxon>
        <taxon>Coelurosauria</taxon>
        <taxon>Aves</taxon>
        <taxon>Neognathae</taxon>
        <taxon>Neoaves</taxon>
        <taxon>Charadriiformes</taxon>
        <taxon>Scolopacidae</taxon>
        <taxon>Limosa</taxon>
    </lineage>
</organism>
<gene>
    <name evidence="3" type="ORF">llap_419</name>
</gene>
<reference evidence="4" key="2">
    <citation type="submission" date="2017-12" db="EMBL/GenBank/DDBJ databases">
        <title>Genome sequence of the Bar-tailed Godwit (Limosa lapponica baueri).</title>
        <authorList>
            <person name="Lima N.C.B."/>
            <person name="Parody-Merino A.M."/>
            <person name="Battley P.F."/>
            <person name="Fidler A.E."/>
            <person name="Prosdocimi F."/>
        </authorList>
    </citation>
    <scope>NUCLEOTIDE SEQUENCE [LARGE SCALE GENOMIC DNA]</scope>
</reference>
<protein>
    <submittedName>
        <fullName evidence="3">Rna-directed dna polymerase from mobile element jockey-like</fullName>
    </submittedName>
</protein>
<dbReference type="Pfam" id="PF00078">
    <property type="entry name" value="RVT_1"/>
    <property type="match status" value="1"/>
</dbReference>
<dbReference type="Proteomes" id="UP000233556">
    <property type="component" value="Unassembled WGS sequence"/>
</dbReference>
<feature type="domain" description="Reverse transcriptase" evidence="2">
    <location>
        <begin position="19"/>
        <end position="111"/>
    </location>
</feature>
<keyword evidence="3" id="KW-0808">Transferase</keyword>
<proteinExistence type="predicted"/>
<dbReference type="EMBL" id="KZ505640">
    <property type="protein sequence ID" value="PKU49234.1"/>
    <property type="molecule type" value="Genomic_DNA"/>
</dbReference>
<feature type="chain" id="PRO_5014132144" evidence="1">
    <location>
        <begin position="25"/>
        <end position="146"/>
    </location>
</feature>
<evidence type="ECO:0000313" key="3">
    <source>
        <dbReference type="EMBL" id="PKU49234.1"/>
    </source>
</evidence>
<reference evidence="4" key="1">
    <citation type="submission" date="2017-11" db="EMBL/GenBank/DDBJ databases">
        <authorList>
            <person name="Lima N.C."/>
            <person name="Parody-Merino A.M."/>
            <person name="Battley P.F."/>
            <person name="Fidler A.E."/>
            <person name="Prosdocimi F."/>
        </authorList>
    </citation>
    <scope>NUCLEOTIDE SEQUENCE [LARGE SCALE GENOMIC DNA]</scope>
</reference>
<evidence type="ECO:0000256" key="1">
    <source>
        <dbReference type="SAM" id="SignalP"/>
    </source>
</evidence>
<sequence>MAQHLVGGLFFFFCWVLTRPSTSGVTQGSILGPVLFNIFIGDLDDVAECTLTMYTDDTKLGAVPGTLEGCATIQRDISRLEKWADWNLMKFNKGKCNIPHLGRNNPRHLLGADKLESNFTVLLDTEVTISHQYALTARKKYGILGC</sequence>
<evidence type="ECO:0000313" key="4">
    <source>
        <dbReference type="Proteomes" id="UP000233556"/>
    </source>
</evidence>
<keyword evidence="3" id="KW-0548">Nucleotidyltransferase</keyword>
<dbReference type="PANTHER" id="PTHR33332">
    <property type="entry name" value="REVERSE TRANSCRIPTASE DOMAIN-CONTAINING PROTEIN"/>
    <property type="match status" value="1"/>
</dbReference>
<accession>A0A2I0UT52</accession>
<evidence type="ECO:0000259" key="2">
    <source>
        <dbReference type="Pfam" id="PF00078"/>
    </source>
</evidence>
<dbReference type="OrthoDB" id="419189at2759"/>
<feature type="signal peptide" evidence="1">
    <location>
        <begin position="1"/>
        <end position="24"/>
    </location>
</feature>